<dbReference type="InterPro" id="IPR012312">
    <property type="entry name" value="Hemerythrin-like"/>
</dbReference>
<evidence type="ECO:0000313" key="2">
    <source>
        <dbReference type="EMBL" id="TCN62867.1"/>
    </source>
</evidence>
<dbReference type="GO" id="GO:0005886">
    <property type="term" value="C:plasma membrane"/>
    <property type="evidence" value="ECO:0007669"/>
    <property type="project" value="TreeGrafter"/>
</dbReference>
<dbReference type="PANTHER" id="PTHR39966">
    <property type="entry name" value="BLL2471 PROTEIN-RELATED"/>
    <property type="match status" value="1"/>
</dbReference>
<dbReference type="AlphaFoldDB" id="A0A4R2E5R8"/>
<dbReference type="RefSeq" id="WP_165877090.1">
    <property type="nucleotide sequence ID" value="NZ_SLWB01000017.1"/>
</dbReference>
<keyword evidence="3" id="KW-1185">Reference proteome</keyword>
<dbReference type="Proteomes" id="UP000294830">
    <property type="component" value="Unassembled WGS sequence"/>
</dbReference>
<name>A0A4R2E5R8_9BACT</name>
<dbReference type="PANTHER" id="PTHR39966:SF1">
    <property type="entry name" value="HEMERYTHRIN-LIKE DOMAIN-CONTAINING PROTEIN"/>
    <property type="match status" value="1"/>
</dbReference>
<comment type="caution">
    <text evidence="2">The sequence shown here is derived from an EMBL/GenBank/DDBJ whole genome shotgun (WGS) entry which is preliminary data.</text>
</comment>
<dbReference type="Pfam" id="PF01814">
    <property type="entry name" value="Hemerythrin"/>
    <property type="match status" value="1"/>
</dbReference>
<dbReference type="EMBL" id="SLWB01000017">
    <property type="protein sequence ID" value="TCN62867.1"/>
    <property type="molecule type" value="Genomic_DNA"/>
</dbReference>
<dbReference type="Gene3D" id="1.20.120.520">
    <property type="entry name" value="nmb1532 protein domain like"/>
    <property type="match status" value="1"/>
</dbReference>
<organism evidence="2 3">
    <name type="scientific">Acetobacteroides hydrogenigenes</name>
    <dbReference type="NCBI Taxonomy" id="979970"/>
    <lineage>
        <taxon>Bacteria</taxon>
        <taxon>Pseudomonadati</taxon>
        <taxon>Bacteroidota</taxon>
        <taxon>Bacteroidia</taxon>
        <taxon>Bacteroidales</taxon>
        <taxon>Rikenellaceae</taxon>
        <taxon>Acetobacteroides</taxon>
    </lineage>
</organism>
<proteinExistence type="predicted"/>
<reference evidence="2 3" key="1">
    <citation type="submission" date="2019-03" db="EMBL/GenBank/DDBJ databases">
        <title>Genomic Encyclopedia of Archaeal and Bacterial Type Strains, Phase II (KMG-II): from individual species to whole genera.</title>
        <authorList>
            <person name="Goeker M."/>
        </authorList>
    </citation>
    <scope>NUCLEOTIDE SEQUENCE [LARGE SCALE GENOMIC DNA]</scope>
    <source>
        <strain evidence="2 3">RL-C</strain>
    </source>
</reference>
<accession>A0A4R2E5R8</accession>
<evidence type="ECO:0000259" key="1">
    <source>
        <dbReference type="Pfam" id="PF01814"/>
    </source>
</evidence>
<feature type="domain" description="Hemerythrin-like" evidence="1">
    <location>
        <begin position="30"/>
        <end position="159"/>
    </location>
</feature>
<protein>
    <submittedName>
        <fullName evidence="2">Hemerythrin-like domain-containing protein</fullName>
    </submittedName>
</protein>
<sequence length="205" mass="24060">MRRNNLRLYAVHKKKEFQHPVTRKRMKTASQKLLHEHNAILVALEVIEKMCLHAQNNKSVDPEDINEMVDFLTVFVNNCHHCKEEKHLFPALEEVGVKNQNGPIGMILGEHQKERLFIRQMQDAIRDGEIRREEFVEAASAYISLLRTHIVKENMVLFQISDIKFTEETQKRLLLEFESIEREVIGEGRKQEIIASIKAFKKKYA</sequence>
<evidence type="ECO:0000313" key="3">
    <source>
        <dbReference type="Proteomes" id="UP000294830"/>
    </source>
</evidence>
<gene>
    <name evidence="2" type="ORF">CLV25_1172</name>
</gene>